<comment type="caution">
    <text evidence="7">The sequence shown here is derived from an EMBL/GenBank/DDBJ whole genome shotgun (WGS) entry which is preliminary data.</text>
</comment>
<comment type="subcellular location">
    <subcellularLocation>
        <location evidence="1">Cell membrane</location>
        <topology evidence="1">Multi-pass membrane protein</topology>
    </subcellularLocation>
</comment>
<feature type="transmembrane region" description="Helical" evidence="6">
    <location>
        <begin position="136"/>
        <end position="157"/>
    </location>
</feature>
<evidence type="ECO:0000256" key="6">
    <source>
        <dbReference type="SAM" id="Phobius"/>
    </source>
</evidence>
<organism evidence="7 8">
    <name type="scientific">Gelidibacter pelagius</name>
    <dbReference type="NCBI Taxonomy" id="2819985"/>
    <lineage>
        <taxon>Bacteria</taxon>
        <taxon>Pseudomonadati</taxon>
        <taxon>Bacteroidota</taxon>
        <taxon>Flavobacteriia</taxon>
        <taxon>Flavobacteriales</taxon>
        <taxon>Flavobacteriaceae</taxon>
        <taxon>Gelidibacter</taxon>
    </lineage>
</organism>
<feature type="transmembrane region" description="Helical" evidence="6">
    <location>
        <begin position="103"/>
        <end position="124"/>
    </location>
</feature>
<evidence type="ECO:0000313" key="7">
    <source>
        <dbReference type="EMBL" id="MBO3100185.1"/>
    </source>
</evidence>
<feature type="transmembrane region" description="Helical" evidence="6">
    <location>
        <begin position="163"/>
        <end position="181"/>
    </location>
</feature>
<proteinExistence type="predicted"/>
<feature type="transmembrane region" description="Helical" evidence="6">
    <location>
        <begin position="212"/>
        <end position="235"/>
    </location>
</feature>
<evidence type="ECO:0000256" key="5">
    <source>
        <dbReference type="ARBA" id="ARBA00023136"/>
    </source>
</evidence>
<feature type="transmembrane region" description="Helical" evidence="6">
    <location>
        <begin position="283"/>
        <end position="304"/>
    </location>
</feature>
<evidence type="ECO:0000256" key="4">
    <source>
        <dbReference type="ARBA" id="ARBA00022989"/>
    </source>
</evidence>
<keyword evidence="8" id="KW-1185">Reference proteome</keyword>
<protein>
    <submittedName>
        <fullName evidence="7">Lipopolysaccharide biosynthesis protein</fullName>
    </submittedName>
</protein>
<keyword evidence="4 6" id="KW-1133">Transmembrane helix</keyword>
<feature type="transmembrane region" description="Helical" evidence="6">
    <location>
        <begin position="442"/>
        <end position="465"/>
    </location>
</feature>
<accession>A0ABS3SWS1</accession>
<dbReference type="EMBL" id="JAGEVG010000031">
    <property type="protein sequence ID" value="MBO3100185.1"/>
    <property type="molecule type" value="Genomic_DNA"/>
</dbReference>
<dbReference type="PANTHER" id="PTHR30250">
    <property type="entry name" value="PST FAMILY PREDICTED COLANIC ACID TRANSPORTER"/>
    <property type="match status" value="1"/>
</dbReference>
<gene>
    <name evidence="7" type="ORF">J4051_18080</name>
</gene>
<feature type="transmembrane region" description="Helical" evidence="6">
    <location>
        <begin position="356"/>
        <end position="376"/>
    </location>
</feature>
<feature type="transmembrane region" description="Helical" evidence="6">
    <location>
        <begin position="68"/>
        <end position="91"/>
    </location>
</feature>
<keyword evidence="2" id="KW-1003">Cell membrane</keyword>
<dbReference type="InterPro" id="IPR050833">
    <property type="entry name" value="Poly_Biosynth_Transport"/>
</dbReference>
<feature type="transmembrane region" description="Helical" evidence="6">
    <location>
        <begin position="324"/>
        <end position="344"/>
    </location>
</feature>
<feature type="transmembrane region" description="Helical" evidence="6">
    <location>
        <begin position="412"/>
        <end position="430"/>
    </location>
</feature>
<feature type="transmembrane region" description="Helical" evidence="6">
    <location>
        <begin position="20"/>
        <end position="40"/>
    </location>
</feature>
<evidence type="ECO:0000256" key="3">
    <source>
        <dbReference type="ARBA" id="ARBA00022692"/>
    </source>
</evidence>
<sequence>MGVGLYTSRLVLDALGVVDYGIYNLVGGIVTMFAFLNSAMASSGQRYLSFDIGKNDLDRLQKTFNATLNIHFLIALIILIMAETVGLWFVFTKLEIPDDRIIAAHWVYQFSVFTLILNVVQVPYNALLIAREHMNVYAYVSVLDNVLKLLVVLILIRADSDRLILYAILTFCIAFIIRFIYKIYCKNKFKESVYKFYYDKEYYKELINYSSWNLFGSIAAIASGQGSNVLLNLFFGPVANAAYSLTLVVQNVIGGFIRNFQIALNPQIIKNYAQGDSKASLNLIYKSAKFSFFGMLILILPFLYNIEYVMNLWLKEIPPYSIDFIKLALIYAIIETISNPLIIGAHATGKMKWYQIIIGSLIFLTLPITWIVFNLSNNPINVYWVLIGNSIIALVFRMLFLVKMIGLNIKSFILQVLLRIVLVSFVMMLLLSNLKLEKADNIYNLLFQVIFVFLTTTITISVLGLNNQERLFLTNIIKTKFFKK</sequence>
<evidence type="ECO:0000256" key="2">
    <source>
        <dbReference type="ARBA" id="ARBA00022475"/>
    </source>
</evidence>
<keyword evidence="3 6" id="KW-0812">Transmembrane</keyword>
<dbReference type="Proteomes" id="UP000681315">
    <property type="component" value="Unassembled WGS sequence"/>
</dbReference>
<feature type="transmembrane region" description="Helical" evidence="6">
    <location>
        <begin position="382"/>
        <end position="400"/>
    </location>
</feature>
<reference evidence="7 8" key="1">
    <citation type="submission" date="2021-03" db="EMBL/GenBank/DDBJ databases">
        <title>Gelidibacter sp. nov., isolated from costal sediment.</title>
        <authorList>
            <person name="Lun K.-Y."/>
        </authorList>
    </citation>
    <scope>NUCLEOTIDE SEQUENCE [LARGE SCALE GENOMIC DNA]</scope>
    <source>
        <strain evidence="7 8">DF109</strain>
    </source>
</reference>
<evidence type="ECO:0000256" key="1">
    <source>
        <dbReference type="ARBA" id="ARBA00004651"/>
    </source>
</evidence>
<name>A0ABS3SWS1_9FLAO</name>
<keyword evidence="5 6" id="KW-0472">Membrane</keyword>
<evidence type="ECO:0000313" key="8">
    <source>
        <dbReference type="Proteomes" id="UP000681315"/>
    </source>
</evidence>
<dbReference type="PANTHER" id="PTHR30250:SF26">
    <property type="entry name" value="PSMA PROTEIN"/>
    <property type="match status" value="1"/>
</dbReference>